<dbReference type="SUPFAM" id="SSF75304">
    <property type="entry name" value="Amidase signature (AS) enzymes"/>
    <property type="match status" value="1"/>
</dbReference>
<dbReference type="InterPro" id="IPR000120">
    <property type="entry name" value="Amidase"/>
</dbReference>
<dbReference type="Pfam" id="PF01425">
    <property type="entry name" value="Amidase"/>
    <property type="match status" value="1"/>
</dbReference>
<dbReference type="EMBL" id="BNJG01000008">
    <property type="protein sequence ID" value="GHO61007.1"/>
    <property type="molecule type" value="Genomic_DNA"/>
</dbReference>
<evidence type="ECO:0000256" key="1">
    <source>
        <dbReference type="SAM" id="MobiDB-lite"/>
    </source>
</evidence>
<keyword evidence="4" id="KW-1185">Reference proteome</keyword>
<dbReference type="PANTHER" id="PTHR11895">
    <property type="entry name" value="TRANSAMIDASE"/>
    <property type="match status" value="1"/>
</dbReference>
<dbReference type="InterPro" id="IPR023631">
    <property type="entry name" value="Amidase_dom"/>
</dbReference>
<dbReference type="Proteomes" id="UP000654345">
    <property type="component" value="Unassembled WGS sequence"/>
</dbReference>
<dbReference type="Gene3D" id="3.90.1300.10">
    <property type="entry name" value="Amidase signature (AS) domain"/>
    <property type="match status" value="1"/>
</dbReference>
<comment type="caution">
    <text evidence="3">The sequence shown here is derived from an EMBL/GenBank/DDBJ whole genome shotgun (WGS) entry which is preliminary data.</text>
</comment>
<organism evidence="3 4">
    <name type="scientific">Ktedonobacter robiniae</name>
    <dbReference type="NCBI Taxonomy" id="2778365"/>
    <lineage>
        <taxon>Bacteria</taxon>
        <taxon>Bacillati</taxon>
        <taxon>Chloroflexota</taxon>
        <taxon>Ktedonobacteria</taxon>
        <taxon>Ktedonobacterales</taxon>
        <taxon>Ktedonobacteraceae</taxon>
        <taxon>Ktedonobacter</taxon>
    </lineage>
</organism>
<evidence type="ECO:0000313" key="4">
    <source>
        <dbReference type="Proteomes" id="UP000654345"/>
    </source>
</evidence>
<protein>
    <submittedName>
        <fullName evidence="3">Amidase</fullName>
    </submittedName>
</protein>
<dbReference type="InterPro" id="IPR036928">
    <property type="entry name" value="AS_sf"/>
</dbReference>
<reference evidence="3 4" key="1">
    <citation type="journal article" date="2021" name="Int. J. Syst. Evol. Microbiol.">
        <title>Reticulibacter mediterranei gen. nov., sp. nov., within the new family Reticulibacteraceae fam. nov., and Ktedonospora formicarum gen. nov., sp. nov., Ktedonobacter robiniae sp. nov., Dictyobacter formicarum sp. nov. and Dictyobacter arantiisoli sp. nov., belonging to the class Ktedonobacteria.</title>
        <authorList>
            <person name="Yabe S."/>
            <person name="Zheng Y."/>
            <person name="Wang C.M."/>
            <person name="Sakai Y."/>
            <person name="Abe K."/>
            <person name="Yokota A."/>
            <person name="Donadio S."/>
            <person name="Cavaletti L."/>
            <person name="Monciardini P."/>
        </authorList>
    </citation>
    <scope>NUCLEOTIDE SEQUENCE [LARGE SCALE GENOMIC DNA]</scope>
    <source>
        <strain evidence="3 4">SOSP1-30</strain>
    </source>
</reference>
<name>A0ABQ3V8B0_9CHLR</name>
<evidence type="ECO:0000259" key="2">
    <source>
        <dbReference type="Pfam" id="PF01425"/>
    </source>
</evidence>
<feature type="domain" description="Amidase" evidence="2">
    <location>
        <begin position="6"/>
        <end position="399"/>
    </location>
</feature>
<feature type="region of interest" description="Disordered" evidence="1">
    <location>
        <begin position="109"/>
        <end position="129"/>
    </location>
</feature>
<sequence>MLAFISGVCDRIDALEPQIQALLPEPGRRERLLAEAASLQRRFPDPALRPPLYGALLGIKDIFRTDGFLTRAGSGLPPTLFAGPEASSVSRLREAGALVLAKTVTAEFASDEPGPTRNPHHLAHTPGGSSSGSAAAVAAGFCSLALGTQTGGSIIRPAAFCGIAGFKPTYGRIATDGIIPYAASLDTIGLFAQDIADITMAASLLCDDWRATLENDILPVLAVPDGSYLTQASPEALTCFEQHLASLAKAGYTLKRVPVLNGIHVLNRMYRELASAELAQVHMNWFATYEALYRPRTAAKIRAGQQVGLEQVVQAREYREIIRAELETLMSQEGIDLWVCPAATGPAPEGLNSTGDTAMNLPWSYTGMPALALPAGRARNGLPLAVQIVAPAMTDEQLLLWAAPLANVLLEQV</sequence>
<accession>A0ABQ3V8B0</accession>
<proteinExistence type="predicted"/>
<gene>
    <name evidence="3" type="ORF">KSB_94820</name>
</gene>
<dbReference type="PANTHER" id="PTHR11895:SF67">
    <property type="entry name" value="AMIDASE DOMAIN-CONTAINING PROTEIN"/>
    <property type="match status" value="1"/>
</dbReference>
<evidence type="ECO:0000313" key="3">
    <source>
        <dbReference type="EMBL" id="GHO61007.1"/>
    </source>
</evidence>